<accession>A0ABV1K6A1</accession>
<reference evidence="6 7" key="1">
    <citation type="submission" date="2024-03" db="EMBL/GenBank/DDBJ databases">
        <title>Draft genome sequence of Pseudonocardia nematodicida JCM 31783.</title>
        <authorList>
            <person name="Butdee W."/>
            <person name="Duangmal K."/>
        </authorList>
    </citation>
    <scope>NUCLEOTIDE SEQUENCE [LARGE SCALE GENOMIC DNA]</scope>
    <source>
        <strain evidence="6 7">JCM 31783</strain>
    </source>
</reference>
<dbReference type="PIRSF" id="PIRSF002741">
    <property type="entry name" value="MppA"/>
    <property type="match status" value="1"/>
</dbReference>
<evidence type="ECO:0000313" key="7">
    <source>
        <dbReference type="Proteomes" id="UP001494902"/>
    </source>
</evidence>
<sequence>MRSFPSPAVRTSPAVRISAAVRVAVACVAVAVLAACGQVAVEPGDAAPVDARDPYGAPAGSEGAPTAGGTLVLAMDRDVVGFDPTVQNSNMVATAIYDSLMRFDADGEVQPYLAEGMESPDGGTTWLLTLREGVRFHDGTPLDAEAVVVNTQRHIDVGSSPANRFARQIAGMRAVDPLRVEFTLAAPLGDFPVAFAQTFNSGTLGVIISPAELARPDADVARRPVGAGPFRFVEWRPGTRVVVERNDDYWQEGLPHLDGLEFRPLTDTETRQSSIANGDVDVSFAAYNQELVRSVDDPGLRVYYGPGSGGEYLYFNHDRAPFDDRRMREAFIRAIDLDALAVAEYRGHMSRAVTMFSPDTPHSNPEAAQAWPEFDADRARALVEEYRAEGGDPDFRFVTTQNRVPFAEFVQAQLAAVGVTVEVEFFDLAQYSSAVAQSRDFQLAQWVGPFDNPYPAVQRLLHSEGNTNFGNYANPRVDELLDLAESTADEGERVRAYQDVELVAAEDLSHMWFSRSYLSTITDPAVHGVDRYVTREMFFASTWLQR</sequence>
<evidence type="ECO:0000256" key="2">
    <source>
        <dbReference type="ARBA" id="ARBA00022448"/>
    </source>
</evidence>
<organism evidence="6 7">
    <name type="scientific">Pseudonocardia nematodicida</name>
    <dbReference type="NCBI Taxonomy" id="1206997"/>
    <lineage>
        <taxon>Bacteria</taxon>
        <taxon>Bacillati</taxon>
        <taxon>Actinomycetota</taxon>
        <taxon>Actinomycetes</taxon>
        <taxon>Pseudonocardiales</taxon>
        <taxon>Pseudonocardiaceae</taxon>
        <taxon>Pseudonocardia</taxon>
    </lineage>
</organism>
<dbReference type="EMBL" id="JBEDNQ010000002">
    <property type="protein sequence ID" value="MEQ3550005.1"/>
    <property type="molecule type" value="Genomic_DNA"/>
</dbReference>
<dbReference type="RefSeq" id="WP_349297093.1">
    <property type="nucleotide sequence ID" value="NZ_JBEDNQ010000002.1"/>
</dbReference>
<comment type="caution">
    <text evidence="6">The sequence shown here is derived from an EMBL/GenBank/DDBJ whole genome shotgun (WGS) entry which is preliminary data.</text>
</comment>
<comment type="similarity">
    <text evidence="1">Belongs to the bacterial solute-binding protein 5 family.</text>
</comment>
<evidence type="ECO:0000259" key="5">
    <source>
        <dbReference type="Pfam" id="PF00496"/>
    </source>
</evidence>
<dbReference type="Pfam" id="PF00496">
    <property type="entry name" value="SBP_bac_5"/>
    <property type="match status" value="1"/>
</dbReference>
<feature type="domain" description="Solute-binding protein family 5" evidence="5">
    <location>
        <begin position="108"/>
        <end position="467"/>
    </location>
</feature>
<dbReference type="Gene3D" id="3.40.190.10">
    <property type="entry name" value="Periplasmic binding protein-like II"/>
    <property type="match status" value="1"/>
</dbReference>
<dbReference type="PANTHER" id="PTHR30290">
    <property type="entry name" value="PERIPLASMIC BINDING COMPONENT OF ABC TRANSPORTER"/>
    <property type="match status" value="1"/>
</dbReference>
<dbReference type="CDD" id="cd00995">
    <property type="entry name" value="PBP2_NikA_DppA_OppA_like"/>
    <property type="match status" value="1"/>
</dbReference>
<feature type="signal peptide" evidence="4">
    <location>
        <begin position="1"/>
        <end position="34"/>
    </location>
</feature>
<proteinExistence type="inferred from homology"/>
<dbReference type="InterPro" id="IPR030678">
    <property type="entry name" value="Peptide/Ni-bd"/>
</dbReference>
<keyword evidence="7" id="KW-1185">Reference proteome</keyword>
<keyword evidence="3 4" id="KW-0732">Signal</keyword>
<dbReference type="Proteomes" id="UP001494902">
    <property type="component" value="Unassembled WGS sequence"/>
</dbReference>
<feature type="chain" id="PRO_5045138779" evidence="4">
    <location>
        <begin position="35"/>
        <end position="546"/>
    </location>
</feature>
<evidence type="ECO:0000256" key="4">
    <source>
        <dbReference type="SAM" id="SignalP"/>
    </source>
</evidence>
<evidence type="ECO:0000256" key="1">
    <source>
        <dbReference type="ARBA" id="ARBA00005695"/>
    </source>
</evidence>
<dbReference type="SUPFAM" id="SSF53850">
    <property type="entry name" value="Periplasmic binding protein-like II"/>
    <property type="match status" value="1"/>
</dbReference>
<dbReference type="InterPro" id="IPR000914">
    <property type="entry name" value="SBP_5_dom"/>
</dbReference>
<gene>
    <name evidence="6" type="ORF">WIS52_05940</name>
</gene>
<dbReference type="Gene3D" id="3.10.105.10">
    <property type="entry name" value="Dipeptide-binding Protein, Domain 3"/>
    <property type="match status" value="1"/>
</dbReference>
<protein>
    <submittedName>
        <fullName evidence="6">ABC transporter substrate-binding protein</fullName>
    </submittedName>
</protein>
<evidence type="ECO:0000313" key="6">
    <source>
        <dbReference type="EMBL" id="MEQ3550005.1"/>
    </source>
</evidence>
<evidence type="ECO:0000256" key="3">
    <source>
        <dbReference type="ARBA" id="ARBA00022729"/>
    </source>
</evidence>
<dbReference type="PANTHER" id="PTHR30290:SF9">
    <property type="entry name" value="OLIGOPEPTIDE-BINDING PROTEIN APPA"/>
    <property type="match status" value="1"/>
</dbReference>
<name>A0ABV1K6A1_9PSEU</name>
<keyword evidence="2" id="KW-0813">Transport</keyword>
<dbReference type="InterPro" id="IPR039424">
    <property type="entry name" value="SBP_5"/>
</dbReference>